<dbReference type="GO" id="GO:0046872">
    <property type="term" value="F:metal ion binding"/>
    <property type="evidence" value="ECO:0007669"/>
    <property type="project" value="TreeGrafter"/>
</dbReference>
<dbReference type="FunFam" id="2.30.33.40:FF:000001">
    <property type="entry name" value="10 kDa chaperonin"/>
    <property type="match status" value="1"/>
</dbReference>
<dbReference type="PANTHER" id="PTHR10772">
    <property type="entry name" value="10 KDA HEAT SHOCK PROTEIN"/>
    <property type="match status" value="1"/>
</dbReference>
<protein>
    <recommendedName>
        <fullName evidence="5">10 kDa chaperonin</fullName>
    </recommendedName>
</protein>
<dbReference type="Gene3D" id="2.30.33.40">
    <property type="entry name" value="GroES chaperonin"/>
    <property type="match status" value="1"/>
</dbReference>
<dbReference type="SMART" id="SM00883">
    <property type="entry name" value="Cpn10"/>
    <property type="match status" value="1"/>
</dbReference>
<evidence type="ECO:0000256" key="1">
    <source>
        <dbReference type="ARBA" id="ARBA00006975"/>
    </source>
</evidence>
<gene>
    <name evidence="4" type="ORF">METZ01_LOCUS60886</name>
</gene>
<dbReference type="NCBIfam" id="NF001533">
    <property type="entry name" value="PRK00364.2-4"/>
    <property type="match status" value="1"/>
</dbReference>
<dbReference type="PRINTS" id="PR00297">
    <property type="entry name" value="CHAPERONIN10"/>
</dbReference>
<sequence length="96" mass="10435">MEIRPLHDRVIVRRVEEKKTTASGLIIPDSSAEKPSRGKVVATGNGKKNDQGDIIPLDVKVGDTVMFGQYAGSEITVGEEKLLVMSEDEIVAVIEE</sequence>
<dbReference type="InterPro" id="IPR037124">
    <property type="entry name" value="Chaperonin_GroES_sf"/>
</dbReference>
<dbReference type="InterPro" id="IPR018369">
    <property type="entry name" value="Chaprnonin_Cpn10_CS"/>
</dbReference>
<keyword evidence="2" id="KW-0143">Chaperone</keyword>
<dbReference type="EMBL" id="UINC01003636">
    <property type="protein sequence ID" value="SVA08032.1"/>
    <property type="molecule type" value="Genomic_DNA"/>
</dbReference>
<dbReference type="Pfam" id="PF00166">
    <property type="entry name" value="Cpn10"/>
    <property type="match status" value="1"/>
</dbReference>
<name>A0A381SVI4_9ZZZZ</name>
<dbReference type="GO" id="GO:0051087">
    <property type="term" value="F:protein-folding chaperone binding"/>
    <property type="evidence" value="ECO:0007669"/>
    <property type="project" value="TreeGrafter"/>
</dbReference>
<proteinExistence type="inferred from homology"/>
<comment type="similarity">
    <text evidence="1">Belongs to the GroES chaperonin family.</text>
</comment>
<evidence type="ECO:0000313" key="4">
    <source>
        <dbReference type="EMBL" id="SVA08032.1"/>
    </source>
</evidence>
<dbReference type="GO" id="GO:0005524">
    <property type="term" value="F:ATP binding"/>
    <property type="evidence" value="ECO:0007669"/>
    <property type="project" value="InterPro"/>
</dbReference>
<dbReference type="GO" id="GO:0051082">
    <property type="term" value="F:unfolded protein binding"/>
    <property type="evidence" value="ECO:0007669"/>
    <property type="project" value="TreeGrafter"/>
</dbReference>
<dbReference type="HAMAP" id="MF_00580">
    <property type="entry name" value="CH10"/>
    <property type="match status" value="1"/>
</dbReference>
<dbReference type="AlphaFoldDB" id="A0A381SVI4"/>
<evidence type="ECO:0000256" key="2">
    <source>
        <dbReference type="ARBA" id="ARBA00023186"/>
    </source>
</evidence>
<evidence type="ECO:0000256" key="3">
    <source>
        <dbReference type="SAM" id="MobiDB-lite"/>
    </source>
</evidence>
<accession>A0A381SVI4</accession>
<dbReference type="InterPro" id="IPR020818">
    <property type="entry name" value="Chaperonin_GroES"/>
</dbReference>
<dbReference type="SUPFAM" id="SSF50129">
    <property type="entry name" value="GroES-like"/>
    <property type="match status" value="1"/>
</dbReference>
<organism evidence="4">
    <name type="scientific">marine metagenome</name>
    <dbReference type="NCBI Taxonomy" id="408172"/>
    <lineage>
        <taxon>unclassified sequences</taxon>
        <taxon>metagenomes</taxon>
        <taxon>ecological metagenomes</taxon>
    </lineage>
</organism>
<dbReference type="PANTHER" id="PTHR10772:SF58">
    <property type="entry name" value="CO-CHAPERONIN GROES"/>
    <property type="match status" value="1"/>
</dbReference>
<dbReference type="PROSITE" id="PS00681">
    <property type="entry name" value="CHAPERONINS_CPN10"/>
    <property type="match status" value="1"/>
</dbReference>
<evidence type="ECO:0008006" key="5">
    <source>
        <dbReference type="Google" id="ProtNLM"/>
    </source>
</evidence>
<dbReference type="InterPro" id="IPR011032">
    <property type="entry name" value="GroES-like_sf"/>
</dbReference>
<dbReference type="CDD" id="cd00320">
    <property type="entry name" value="cpn10"/>
    <property type="match status" value="1"/>
</dbReference>
<dbReference type="NCBIfam" id="NF001527">
    <property type="entry name" value="PRK00364.1-2"/>
    <property type="match status" value="1"/>
</dbReference>
<dbReference type="GO" id="GO:0044183">
    <property type="term" value="F:protein folding chaperone"/>
    <property type="evidence" value="ECO:0007669"/>
    <property type="project" value="InterPro"/>
</dbReference>
<feature type="region of interest" description="Disordered" evidence="3">
    <location>
        <begin position="19"/>
        <end position="47"/>
    </location>
</feature>
<reference evidence="4" key="1">
    <citation type="submission" date="2018-05" db="EMBL/GenBank/DDBJ databases">
        <authorList>
            <person name="Lanie J.A."/>
            <person name="Ng W.-L."/>
            <person name="Kazmierczak K.M."/>
            <person name="Andrzejewski T.M."/>
            <person name="Davidsen T.M."/>
            <person name="Wayne K.J."/>
            <person name="Tettelin H."/>
            <person name="Glass J.I."/>
            <person name="Rusch D."/>
            <person name="Podicherti R."/>
            <person name="Tsui H.-C.T."/>
            <person name="Winkler M.E."/>
        </authorList>
    </citation>
    <scope>NUCLEOTIDE SEQUENCE</scope>
</reference>
<dbReference type="NCBIfam" id="NF001531">
    <property type="entry name" value="PRK00364.2-2"/>
    <property type="match status" value="1"/>
</dbReference>